<dbReference type="InterPro" id="IPR032710">
    <property type="entry name" value="NTF2-like_dom_sf"/>
</dbReference>
<comment type="caution">
    <text evidence="2">The sequence shown here is derived from an EMBL/GenBank/DDBJ whole genome shotgun (WGS) entry which is preliminary data.</text>
</comment>
<protein>
    <recommendedName>
        <fullName evidence="1">SnoaL-like domain-containing protein</fullName>
    </recommendedName>
</protein>
<proteinExistence type="predicted"/>
<evidence type="ECO:0000259" key="1">
    <source>
        <dbReference type="Pfam" id="PF12680"/>
    </source>
</evidence>
<dbReference type="InterPro" id="IPR037401">
    <property type="entry name" value="SnoaL-like"/>
</dbReference>
<gene>
    <name evidence="2" type="ORF">GCM10010439_73710</name>
</gene>
<dbReference type="Gene3D" id="3.10.450.50">
    <property type="match status" value="1"/>
</dbReference>
<dbReference type="Proteomes" id="UP001501842">
    <property type="component" value="Unassembled WGS sequence"/>
</dbReference>
<keyword evidence="3" id="KW-1185">Reference proteome</keyword>
<evidence type="ECO:0000313" key="2">
    <source>
        <dbReference type="EMBL" id="GAA2738736.1"/>
    </source>
</evidence>
<accession>A0ABN3UVN4</accession>
<dbReference type="SUPFAM" id="SSF54427">
    <property type="entry name" value="NTF2-like"/>
    <property type="match status" value="1"/>
</dbReference>
<dbReference type="EMBL" id="BAAATZ010000047">
    <property type="protein sequence ID" value="GAA2738736.1"/>
    <property type="molecule type" value="Genomic_DNA"/>
</dbReference>
<sequence length="90" mass="9843">MTMTGEEKPHVVRQMVDAWNATDREGIVSLSAPGGVLHGVTQEPLRGREAIRERLSPPAEGLVHPGLQIQAMDVVDGRVFLQCRDVFDAP</sequence>
<dbReference type="Pfam" id="PF12680">
    <property type="entry name" value="SnoaL_2"/>
    <property type="match status" value="1"/>
</dbReference>
<feature type="domain" description="SnoaL-like" evidence="1">
    <location>
        <begin position="12"/>
        <end position="81"/>
    </location>
</feature>
<name>A0ABN3UVN4_9ACTN</name>
<evidence type="ECO:0000313" key="3">
    <source>
        <dbReference type="Proteomes" id="UP001501842"/>
    </source>
</evidence>
<organism evidence="2 3">
    <name type="scientific">Actinocorallia aurantiaca</name>
    <dbReference type="NCBI Taxonomy" id="46204"/>
    <lineage>
        <taxon>Bacteria</taxon>
        <taxon>Bacillati</taxon>
        <taxon>Actinomycetota</taxon>
        <taxon>Actinomycetes</taxon>
        <taxon>Streptosporangiales</taxon>
        <taxon>Thermomonosporaceae</taxon>
        <taxon>Actinocorallia</taxon>
    </lineage>
</organism>
<reference evidence="2 3" key="1">
    <citation type="journal article" date="2019" name="Int. J. Syst. Evol. Microbiol.">
        <title>The Global Catalogue of Microorganisms (GCM) 10K type strain sequencing project: providing services to taxonomists for standard genome sequencing and annotation.</title>
        <authorList>
            <consortium name="The Broad Institute Genomics Platform"/>
            <consortium name="The Broad Institute Genome Sequencing Center for Infectious Disease"/>
            <person name="Wu L."/>
            <person name="Ma J."/>
        </authorList>
    </citation>
    <scope>NUCLEOTIDE SEQUENCE [LARGE SCALE GENOMIC DNA]</scope>
    <source>
        <strain evidence="2 3">JCM 8201</strain>
    </source>
</reference>